<dbReference type="InterPro" id="IPR051542">
    <property type="entry name" value="Hydrogenase_cytochrome"/>
</dbReference>
<evidence type="ECO:0000256" key="5">
    <source>
        <dbReference type="ARBA" id="ARBA00023136"/>
    </source>
</evidence>
<dbReference type="InterPro" id="IPR016174">
    <property type="entry name" value="Di-haem_cyt_TM"/>
</dbReference>
<evidence type="ECO:0000256" key="3">
    <source>
        <dbReference type="ARBA" id="ARBA00022692"/>
    </source>
</evidence>
<reference evidence="8 9" key="1">
    <citation type="submission" date="2019-06" db="EMBL/GenBank/DDBJ databases">
        <title>Erythrobacter insulae sp. nov., isolated from a tidal flat.</title>
        <authorList>
            <person name="Yoon J.-H."/>
        </authorList>
    </citation>
    <scope>NUCLEOTIDE SEQUENCE [LARGE SCALE GENOMIC DNA]</scope>
    <source>
        <strain evidence="8 9">JBTF-M21</strain>
    </source>
</reference>
<comment type="subcellular location">
    <subcellularLocation>
        <location evidence="1">Cell membrane</location>
        <topology evidence="1">Multi-pass membrane protein</topology>
    </subcellularLocation>
</comment>
<dbReference type="SUPFAM" id="SSF81342">
    <property type="entry name" value="Transmembrane di-heme cytochromes"/>
    <property type="match status" value="1"/>
</dbReference>
<protein>
    <recommendedName>
        <fullName evidence="7">Cytochrome b561 bacterial/Ni-hydrogenase domain-containing protein</fullName>
    </recommendedName>
</protein>
<dbReference type="AlphaFoldDB" id="A0A547PDQ4"/>
<feature type="transmembrane region" description="Helical" evidence="6">
    <location>
        <begin position="201"/>
        <end position="219"/>
    </location>
</feature>
<evidence type="ECO:0000259" key="7">
    <source>
        <dbReference type="Pfam" id="PF01292"/>
    </source>
</evidence>
<dbReference type="GO" id="GO:0022904">
    <property type="term" value="P:respiratory electron transport chain"/>
    <property type="evidence" value="ECO:0007669"/>
    <property type="project" value="InterPro"/>
</dbReference>
<keyword evidence="4 6" id="KW-1133">Transmembrane helix</keyword>
<keyword evidence="2" id="KW-1003">Cell membrane</keyword>
<dbReference type="Gene3D" id="1.20.950.20">
    <property type="entry name" value="Transmembrane di-heme cytochromes, Chain C"/>
    <property type="match status" value="1"/>
</dbReference>
<evidence type="ECO:0000256" key="6">
    <source>
        <dbReference type="SAM" id="Phobius"/>
    </source>
</evidence>
<feature type="domain" description="Cytochrome b561 bacterial/Ni-hydrogenase" evidence="7">
    <location>
        <begin position="12"/>
        <end position="182"/>
    </location>
</feature>
<dbReference type="GO" id="GO:0005886">
    <property type="term" value="C:plasma membrane"/>
    <property type="evidence" value="ECO:0007669"/>
    <property type="project" value="UniProtKB-SubCell"/>
</dbReference>
<evidence type="ECO:0000256" key="4">
    <source>
        <dbReference type="ARBA" id="ARBA00022989"/>
    </source>
</evidence>
<dbReference type="OrthoDB" id="196472at2"/>
<evidence type="ECO:0000256" key="1">
    <source>
        <dbReference type="ARBA" id="ARBA00004651"/>
    </source>
</evidence>
<accession>A0A547PDQ4</accession>
<sequence length="223" mass="24302">MALTPTRPIKVWDLPLRLTKWSFVGLVAAMWYTAENSLWWWHTRLGMVLFALLVFRIIWGFTGTRTARFAAFVRSPATVWAYLRGKETGFTIGHNPLGGFAVLALIGVMLAQVTMGLFAGDPYDGATGPLNSLVGVMTADTITDWHEDFLWVVLGMAGLHIIAVSIYSFIRLDDLIGPMITGNREEPASVDGIEAVPRGRAAVSFAIAVGLAAWVWLGAPPLG</sequence>
<comment type="caution">
    <text evidence="8">The sequence shown here is derived from an EMBL/GenBank/DDBJ whole genome shotgun (WGS) entry which is preliminary data.</text>
</comment>
<dbReference type="GO" id="GO:0020037">
    <property type="term" value="F:heme binding"/>
    <property type="evidence" value="ECO:0007669"/>
    <property type="project" value="TreeGrafter"/>
</dbReference>
<evidence type="ECO:0000256" key="2">
    <source>
        <dbReference type="ARBA" id="ARBA00022475"/>
    </source>
</evidence>
<keyword evidence="9" id="KW-1185">Reference proteome</keyword>
<gene>
    <name evidence="8" type="ORF">FGU71_10545</name>
</gene>
<feature type="transmembrane region" description="Helical" evidence="6">
    <location>
        <begin position="149"/>
        <end position="170"/>
    </location>
</feature>
<dbReference type="RefSeq" id="WP_142788528.1">
    <property type="nucleotide sequence ID" value="NZ_VHJK01000001.1"/>
</dbReference>
<name>A0A547PDQ4_9SPHN</name>
<dbReference type="PANTHER" id="PTHR30485">
    <property type="entry name" value="NI/FE-HYDROGENASE 1 B-TYPE CYTOCHROME SUBUNIT"/>
    <property type="match status" value="1"/>
</dbReference>
<dbReference type="Proteomes" id="UP000316343">
    <property type="component" value="Unassembled WGS sequence"/>
</dbReference>
<dbReference type="Pfam" id="PF01292">
    <property type="entry name" value="Ni_hydr_CYTB"/>
    <property type="match status" value="1"/>
</dbReference>
<feature type="transmembrane region" description="Helical" evidence="6">
    <location>
        <begin position="97"/>
        <end position="119"/>
    </location>
</feature>
<keyword evidence="3 6" id="KW-0812">Transmembrane</keyword>
<evidence type="ECO:0000313" key="8">
    <source>
        <dbReference type="EMBL" id="TRD12255.1"/>
    </source>
</evidence>
<keyword evidence="5 6" id="KW-0472">Membrane</keyword>
<proteinExistence type="predicted"/>
<evidence type="ECO:0000313" key="9">
    <source>
        <dbReference type="Proteomes" id="UP000316343"/>
    </source>
</evidence>
<dbReference type="EMBL" id="VHJK01000001">
    <property type="protein sequence ID" value="TRD12255.1"/>
    <property type="molecule type" value="Genomic_DNA"/>
</dbReference>
<organism evidence="8 9">
    <name type="scientific">Erythrobacter insulae</name>
    <dbReference type="NCBI Taxonomy" id="2584124"/>
    <lineage>
        <taxon>Bacteria</taxon>
        <taxon>Pseudomonadati</taxon>
        <taxon>Pseudomonadota</taxon>
        <taxon>Alphaproteobacteria</taxon>
        <taxon>Sphingomonadales</taxon>
        <taxon>Erythrobacteraceae</taxon>
        <taxon>Erythrobacter/Porphyrobacter group</taxon>
        <taxon>Erythrobacter</taxon>
    </lineage>
</organism>
<dbReference type="GO" id="GO:0009055">
    <property type="term" value="F:electron transfer activity"/>
    <property type="evidence" value="ECO:0007669"/>
    <property type="project" value="InterPro"/>
</dbReference>
<dbReference type="PANTHER" id="PTHR30485:SF2">
    <property type="entry name" value="BLL0597 PROTEIN"/>
    <property type="match status" value="1"/>
</dbReference>
<feature type="transmembrane region" description="Helical" evidence="6">
    <location>
        <begin position="38"/>
        <end position="59"/>
    </location>
</feature>
<dbReference type="InterPro" id="IPR011577">
    <property type="entry name" value="Cyt_b561_bac/Ni-Hgenase"/>
</dbReference>